<dbReference type="NCBIfam" id="TIGR04521">
    <property type="entry name" value="ECF_ATPase_2"/>
    <property type="match status" value="1"/>
</dbReference>
<dbReference type="InterPro" id="IPR050095">
    <property type="entry name" value="ECF_ABC_transporter_ATP-bd"/>
</dbReference>
<dbReference type="InterPro" id="IPR003439">
    <property type="entry name" value="ABC_transporter-like_ATP-bd"/>
</dbReference>
<dbReference type="SUPFAM" id="SSF52540">
    <property type="entry name" value="P-loop containing nucleoside triphosphate hydrolases"/>
    <property type="match status" value="1"/>
</dbReference>
<proteinExistence type="inferred from homology"/>
<organism evidence="10">
    <name type="scientific">termite gut metagenome</name>
    <dbReference type="NCBI Taxonomy" id="433724"/>
    <lineage>
        <taxon>unclassified sequences</taxon>
        <taxon>metagenomes</taxon>
        <taxon>organismal metagenomes</taxon>
    </lineage>
</organism>
<keyword evidence="4" id="KW-1003">Cell membrane</keyword>
<sequence>MPPIVKVEDLTYTYNPGLPDATTAIHGISFEMEEHSFLGIIGPTGCGKSTLITHFNGLLKPTGGKIYIAGEDMWANSKDIRRFRFMAGLVFQYPEYQLFEDTVAKDIAFGPKNMGLSPEEINDRVRQSAAFCGLAPEMLERSPFELSGGQKRRVAIAGVLAMQPRLLVLDEPAAGLDPEGRDTILNEIKQFHKSTGTSVVLVSHSMEDVAKYADRVLVMKDGGIAMYDDTPHIFGRADELLAMGLSVPQITKIFLRLRKMGLDIDTDIYTVKYAAEMVARMLGKTGEPTPEPEVDHAP</sequence>
<dbReference type="GO" id="GO:0016887">
    <property type="term" value="F:ATP hydrolysis activity"/>
    <property type="evidence" value="ECO:0007669"/>
    <property type="project" value="InterPro"/>
</dbReference>
<evidence type="ECO:0000256" key="2">
    <source>
        <dbReference type="ARBA" id="ARBA00005417"/>
    </source>
</evidence>
<dbReference type="Pfam" id="PF00005">
    <property type="entry name" value="ABC_tran"/>
    <property type="match status" value="1"/>
</dbReference>
<comment type="similarity">
    <text evidence="2">Belongs to the ABC transporter superfamily.</text>
</comment>
<evidence type="ECO:0000256" key="1">
    <source>
        <dbReference type="ARBA" id="ARBA00004202"/>
    </source>
</evidence>
<evidence type="ECO:0000256" key="7">
    <source>
        <dbReference type="ARBA" id="ARBA00022967"/>
    </source>
</evidence>
<protein>
    <submittedName>
        <fullName evidence="10">Putative ATPbinding cobalt transport protein</fullName>
    </submittedName>
</protein>
<dbReference type="InterPro" id="IPR015856">
    <property type="entry name" value="ABC_transpr_CbiO/EcfA_su"/>
</dbReference>
<feature type="domain" description="ABC transporter" evidence="9">
    <location>
        <begin position="5"/>
        <end position="246"/>
    </location>
</feature>
<dbReference type="SMART" id="SM00382">
    <property type="entry name" value="AAA"/>
    <property type="match status" value="1"/>
</dbReference>
<reference evidence="10" key="2">
    <citation type="journal article" date="2013" name="Biotechnol. Biofuels">
        <title>Mining for hemicellulases in the fungus-growing termite Pseudacanthotermes militaris using functional metagenomics.</title>
        <authorList>
            <person name="Bastien G."/>
            <person name="Arnal G."/>
            <person name="Bozonnet S."/>
            <person name="Laguerre S."/>
            <person name="Ferreira F."/>
            <person name="Faure R."/>
            <person name="Henrissat B."/>
            <person name="Lefevre F."/>
            <person name="Robe P."/>
            <person name="Bouchez O."/>
            <person name="Noirot C."/>
            <person name="Dumon C."/>
            <person name="O'Donohue M."/>
        </authorList>
    </citation>
    <scope>NUCLEOTIDE SEQUENCE</scope>
</reference>
<dbReference type="InterPro" id="IPR017871">
    <property type="entry name" value="ABC_transporter-like_CS"/>
</dbReference>
<evidence type="ECO:0000256" key="3">
    <source>
        <dbReference type="ARBA" id="ARBA00022448"/>
    </source>
</evidence>
<dbReference type="PROSITE" id="PS50893">
    <property type="entry name" value="ABC_TRANSPORTER_2"/>
    <property type="match status" value="1"/>
</dbReference>
<dbReference type="GO" id="GO:0043190">
    <property type="term" value="C:ATP-binding cassette (ABC) transporter complex"/>
    <property type="evidence" value="ECO:0007669"/>
    <property type="project" value="TreeGrafter"/>
</dbReference>
<evidence type="ECO:0000256" key="6">
    <source>
        <dbReference type="ARBA" id="ARBA00022840"/>
    </source>
</evidence>
<dbReference type="AlphaFoldDB" id="S0DDF7"/>
<dbReference type="InterPro" id="IPR003593">
    <property type="entry name" value="AAA+_ATPase"/>
</dbReference>
<dbReference type="GO" id="GO:0042626">
    <property type="term" value="F:ATPase-coupled transmembrane transporter activity"/>
    <property type="evidence" value="ECO:0007669"/>
    <property type="project" value="TreeGrafter"/>
</dbReference>
<dbReference type="InterPro" id="IPR030946">
    <property type="entry name" value="EcfA2"/>
</dbReference>
<evidence type="ECO:0000256" key="5">
    <source>
        <dbReference type="ARBA" id="ARBA00022741"/>
    </source>
</evidence>
<keyword evidence="8" id="KW-0472">Membrane</keyword>
<dbReference type="CDD" id="cd03225">
    <property type="entry name" value="ABC_cobalt_CbiO_domain1"/>
    <property type="match status" value="1"/>
</dbReference>
<dbReference type="FunFam" id="3.40.50.300:FF:000224">
    <property type="entry name" value="Energy-coupling factor transporter ATP-binding protein EcfA"/>
    <property type="match status" value="1"/>
</dbReference>
<dbReference type="PANTHER" id="PTHR43553">
    <property type="entry name" value="HEAVY METAL TRANSPORTER"/>
    <property type="match status" value="1"/>
</dbReference>
<name>S0DDF7_9ZZZZ</name>
<dbReference type="Gene3D" id="3.40.50.300">
    <property type="entry name" value="P-loop containing nucleotide triphosphate hydrolases"/>
    <property type="match status" value="1"/>
</dbReference>
<dbReference type="PROSITE" id="PS00211">
    <property type="entry name" value="ABC_TRANSPORTER_1"/>
    <property type="match status" value="1"/>
</dbReference>
<comment type="subcellular location">
    <subcellularLocation>
        <location evidence="1">Cell membrane</location>
        <topology evidence="1">Peripheral membrane protein</topology>
    </subcellularLocation>
</comment>
<reference evidence="10" key="1">
    <citation type="submission" date="2012-10" db="EMBL/GenBank/DDBJ databases">
        <authorList>
            <person name="Sandrine L."/>
        </authorList>
    </citation>
    <scope>NUCLEOTIDE SEQUENCE</scope>
</reference>
<evidence type="ECO:0000313" key="10">
    <source>
        <dbReference type="EMBL" id="CCO20937.1"/>
    </source>
</evidence>
<keyword evidence="7" id="KW-1278">Translocase</keyword>
<evidence type="ECO:0000256" key="4">
    <source>
        <dbReference type="ARBA" id="ARBA00022475"/>
    </source>
</evidence>
<evidence type="ECO:0000256" key="8">
    <source>
        <dbReference type="ARBA" id="ARBA00023136"/>
    </source>
</evidence>
<dbReference type="GO" id="GO:0005524">
    <property type="term" value="F:ATP binding"/>
    <property type="evidence" value="ECO:0007669"/>
    <property type="project" value="UniProtKB-KW"/>
</dbReference>
<dbReference type="PANTHER" id="PTHR43553:SF27">
    <property type="entry name" value="ENERGY-COUPLING FACTOR TRANSPORTER ATP-BINDING PROTEIN ECFA2"/>
    <property type="match status" value="1"/>
</dbReference>
<keyword evidence="3" id="KW-0813">Transport</keyword>
<dbReference type="InterPro" id="IPR027417">
    <property type="entry name" value="P-loop_NTPase"/>
</dbReference>
<keyword evidence="5" id="KW-0547">Nucleotide-binding</keyword>
<evidence type="ECO:0000259" key="9">
    <source>
        <dbReference type="PROSITE" id="PS50893"/>
    </source>
</evidence>
<accession>S0DDF7</accession>
<keyword evidence="6" id="KW-0067">ATP-binding</keyword>
<dbReference type="EMBL" id="HF548275">
    <property type="protein sequence ID" value="CCO20937.1"/>
    <property type="molecule type" value="Genomic_DNA"/>
</dbReference>
<gene>
    <name evidence="10" type="ORF">BN138_125</name>
</gene>